<evidence type="ECO:0000256" key="8">
    <source>
        <dbReference type="ARBA" id="ARBA00022989"/>
    </source>
</evidence>
<comment type="cofactor">
    <cofactor evidence="11">
        <name>Cu cation</name>
        <dbReference type="ChEBI" id="CHEBI:23378"/>
    </cofactor>
    <text evidence="11">Binds a copper A center.</text>
</comment>
<feature type="transmembrane region" description="Helical" evidence="13">
    <location>
        <begin position="96"/>
        <end position="117"/>
    </location>
</feature>
<dbReference type="Gene3D" id="2.60.40.420">
    <property type="entry name" value="Cupredoxins - blue copper proteins"/>
    <property type="match status" value="1"/>
</dbReference>
<dbReference type="EMBL" id="WVHS01000005">
    <property type="protein sequence ID" value="MXV17628.1"/>
    <property type="molecule type" value="Genomic_DNA"/>
</dbReference>
<dbReference type="Pfam" id="PF00116">
    <property type="entry name" value="COX2"/>
    <property type="match status" value="1"/>
</dbReference>
<feature type="signal peptide" evidence="14">
    <location>
        <begin position="1"/>
        <end position="29"/>
    </location>
</feature>
<dbReference type="GO" id="GO:0005507">
    <property type="term" value="F:copper ion binding"/>
    <property type="evidence" value="ECO:0007669"/>
    <property type="project" value="InterPro"/>
</dbReference>
<evidence type="ECO:0000256" key="2">
    <source>
        <dbReference type="ARBA" id="ARBA00007866"/>
    </source>
</evidence>
<dbReference type="PRINTS" id="PR01166">
    <property type="entry name" value="CYCOXIDASEII"/>
</dbReference>
<keyword evidence="11" id="KW-0186">Copper</keyword>
<dbReference type="GO" id="GO:0005886">
    <property type="term" value="C:plasma membrane"/>
    <property type="evidence" value="ECO:0007669"/>
    <property type="project" value="UniProtKB-SubCell"/>
</dbReference>
<evidence type="ECO:0000256" key="6">
    <source>
        <dbReference type="ARBA" id="ARBA00022967"/>
    </source>
</evidence>
<dbReference type="InterPro" id="IPR008972">
    <property type="entry name" value="Cupredoxin"/>
</dbReference>
<dbReference type="EC" id="7.1.1.9" evidence="11"/>
<sequence length="441" mass="48851">MGLRNYFKIRPLVVILLVCAFSVGSHALAQEPADSTAASNTAATTEEVAQADSGSTVAAGEPLVSTDIDTTKLSWTGGGPDAPKPPADHSAEYKAFWYYFLLFFLFCVFLGIVGKALRLYELTKEVQGKKTAINWNRIQGMIFAIALVVGIYGAYWSYTVQGPMSVTPSASKHGQTLDLMFTVTLVITTIVFVLTHILLFGFSYIYAGSSKRKAYYYPHNNTVERIWTIVPAVVLAGLVLFGFFTWRSITEVSEDARKAAISLEVTGEQFSWNVRYAGDDNLLGLRNYKLTTPTNGLGIDFTDSKSWDDKMSTDIVLPVNKAVRVTVNSKDILHSFYIPDFKAQINAVPGMTTSFQFTPTKTTAQVRAERNEPEYDYILLCAKICGSGHYNMQKKVIVVSEAEYKEWLAKQTLYYSDDVKKKMQTASANEAAADNKIALNK</sequence>
<feature type="transmembrane region" description="Helical" evidence="13">
    <location>
        <begin position="138"/>
        <end position="159"/>
    </location>
</feature>
<comment type="subcellular location">
    <subcellularLocation>
        <location evidence="10">Cell membrane</location>
        <topology evidence="10">Multi-pass membrane protein</topology>
    </subcellularLocation>
    <subcellularLocation>
        <location evidence="1">Membrane</location>
        <topology evidence="1">Multi-pass membrane protein</topology>
    </subcellularLocation>
</comment>
<dbReference type="RefSeq" id="WP_160908617.1">
    <property type="nucleotide sequence ID" value="NZ_WVHS01000005.1"/>
</dbReference>
<evidence type="ECO:0000256" key="14">
    <source>
        <dbReference type="SAM" id="SignalP"/>
    </source>
</evidence>
<keyword evidence="4 10" id="KW-0679">Respiratory chain</keyword>
<dbReference type="InterPro" id="IPR011759">
    <property type="entry name" value="Cyt_c_oxidase_su2_TM_dom"/>
</dbReference>
<evidence type="ECO:0000313" key="18">
    <source>
        <dbReference type="Proteomes" id="UP000451233"/>
    </source>
</evidence>
<feature type="transmembrane region" description="Helical" evidence="13">
    <location>
        <begin position="226"/>
        <end position="246"/>
    </location>
</feature>
<dbReference type="Proteomes" id="UP000451233">
    <property type="component" value="Unassembled WGS sequence"/>
</dbReference>
<evidence type="ECO:0000256" key="3">
    <source>
        <dbReference type="ARBA" id="ARBA00022448"/>
    </source>
</evidence>
<dbReference type="PROSITE" id="PS50999">
    <property type="entry name" value="COX2_TM"/>
    <property type="match status" value="1"/>
</dbReference>
<evidence type="ECO:0000256" key="1">
    <source>
        <dbReference type="ARBA" id="ARBA00004141"/>
    </source>
</evidence>
<keyword evidence="9 13" id="KW-0472">Membrane</keyword>
<dbReference type="AlphaFoldDB" id="A0A7K1Y3E0"/>
<feature type="chain" id="PRO_5029677220" description="Cytochrome c oxidase subunit 2" evidence="14">
    <location>
        <begin position="30"/>
        <end position="441"/>
    </location>
</feature>
<keyword evidence="3 10" id="KW-0813">Transport</keyword>
<dbReference type="PROSITE" id="PS50857">
    <property type="entry name" value="COX2_CUA"/>
    <property type="match status" value="1"/>
</dbReference>
<feature type="transmembrane region" description="Helical" evidence="13">
    <location>
        <begin position="179"/>
        <end position="205"/>
    </location>
</feature>
<dbReference type="SUPFAM" id="SSF81464">
    <property type="entry name" value="Cytochrome c oxidase subunit II-like, transmembrane region"/>
    <property type="match status" value="1"/>
</dbReference>
<reference evidence="17 18" key="1">
    <citation type="submission" date="2019-11" db="EMBL/GenBank/DDBJ databases">
        <title>Pedobacter sp. HMF7056 Genome sequencing and assembly.</title>
        <authorList>
            <person name="Kang H."/>
            <person name="Kim H."/>
            <person name="Joh K."/>
        </authorList>
    </citation>
    <scope>NUCLEOTIDE SEQUENCE [LARGE SCALE GENOMIC DNA]</scope>
    <source>
        <strain evidence="17 18">HMF7056</strain>
    </source>
</reference>
<gene>
    <name evidence="17" type="ORF">GS398_20170</name>
</gene>
<dbReference type="GO" id="GO:0042773">
    <property type="term" value="P:ATP synthesis coupled electron transport"/>
    <property type="evidence" value="ECO:0007669"/>
    <property type="project" value="TreeGrafter"/>
</dbReference>
<dbReference type="InterPro" id="IPR036257">
    <property type="entry name" value="Cyt_c_oxidase_su2_TM_sf"/>
</dbReference>
<evidence type="ECO:0000256" key="11">
    <source>
        <dbReference type="RuleBase" id="RU004024"/>
    </source>
</evidence>
<comment type="catalytic activity">
    <reaction evidence="11">
        <text>4 Fe(II)-[cytochrome c] + O2 + 8 H(+)(in) = 4 Fe(III)-[cytochrome c] + 2 H2O + 4 H(+)(out)</text>
        <dbReference type="Rhea" id="RHEA:11436"/>
        <dbReference type="Rhea" id="RHEA-COMP:10350"/>
        <dbReference type="Rhea" id="RHEA-COMP:14399"/>
        <dbReference type="ChEBI" id="CHEBI:15377"/>
        <dbReference type="ChEBI" id="CHEBI:15378"/>
        <dbReference type="ChEBI" id="CHEBI:15379"/>
        <dbReference type="ChEBI" id="CHEBI:29033"/>
        <dbReference type="ChEBI" id="CHEBI:29034"/>
        <dbReference type="EC" id="7.1.1.9"/>
    </reaction>
</comment>
<protein>
    <recommendedName>
        <fullName evidence="11">Cytochrome c oxidase subunit 2</fullName>
        <ecNumber evidence="11">7.1.1.9</ecNumber>
    </recommendedName>
</protein>
<feature type="region of interest" description="Disordered" evidence="12">
    <location>
        <begin position="35"/>
        <end position="56"/>
    </location>
</feature>
<feature type="domain" description="Cytochrome oxidase subunit II copper A binding" evidence="15">
    <location>
        <begin position="258"/>
        <end position="410"/>
    </location>
</feature>
<accession>A0A7K1Y3E0</accession>
<evidence type="ECO:0000256" key="4">
    <source>
        <dbReference type="ARBA" id="ARBA00022660"/>
    </source>
</evidence>
<evidence type="ECO:0000256" key="12">
    <source>
        <dbReference type="SAM" id="MobiDB-lite"/>
    </source>
</evidence>
<name>A0A7K1Y3E0_9SPHI</name>
<evidence type="ECO:0000256" key="13">
    <source>
        <dbReference type="SAM" id="Phobius"/>
    </source>
</evidence>
<evidence type="ECO:0000256" key="7">
    <source>
        <dbReference type="ARBA" id="ARBA00022982"/>
    </source>
</evidence>
<keyword evidence="8 13" id="KW-1133">Transmembrane helix</keyword>
<feature type="compositionally biased region" description="Low complexity" evidence="12">
    <location>
        <begin position="35"/>
        <end position="45"/>
    </location>
</feature>
<dbReference type="SUPFAM" id="SSF49503">
    <property type="entry name" value="Cupredoxins"/>
    <property type="match status" value="1"/>
</dbReference>
<comment type="caution">
    <text evidence="17">The sequence shown here is derived from an EMBL/GenBank/DDBJ whole genome shotgun (WGS) entry which is preliminary data.</text>
</comment>
<comment type="similarity">
    <text evidence="2 10">Belongs to the cytochrome c oxidase subunit 2 family.</text>
</comment>
<feature type="domain" description="Cytochrome oxidase subunit II transmembrane region profile" evidence="16">
    <location>
        <begin position="152"/>
        <end position="253"/>
    </location>
</feature>
<evidence type="ECO:0000313" key="17">
    <source>
        <dbReference type="EMBL" id="MXV17628.1"/>
    </source>
</evidence>
<dbReference type="InterPro" id="IPR045187">
    <property type="entry name" value="CcO_II"/>
</dbReference>
<dbReference type="GO" id="GO:0004129">
    <property type="term" value="F:cytochrome-c oxidase activity"/>
    <property type="evidence" value="ECO:0007669"/>
    <property type="project" value="UniProtKB-EC"/>
</dbReference>
<dbReference type="Pfam" id="PF02790">
    <property type="entry name" value="COX2_TM"/>
    <property type="match status" value="1"/>
</dbReference>
<keyword evidence="18" id="KW-1185">Reference proteome</keyword>
<keyword evidence="5 10" id="KW-0812">Transmembrane</keyword>
<dbReference type="Gene3D" id="1.10.287.90">
    <property type="match status" value="1"/>
</dbReference>
<keyword evidence="6" id="KW-1278">Translocase</keyword>
<organism evidence="17 18">
    <name type="scientific">Hufsiella ginkgonis</name>
    <dbReference type="NCBI Taxonomy" id="2695274"/>
    <lineage>
        <taxon>Bacteria</taxon>
        <taxon>Pseudomonadati</taxon>
        <taxon>Bacteroidota</taxon>
        <taxon>Sphingobacteriia</taxon>
        <taxon>Sphingobacteriales</taxon>
        <taxon>Sphingobacteriaceae</taxon>
        <taxon>Hufsiella</taxon>
    </lineage>
</organism>
<dbReference type="PANTHER" id="PTHR22888:SF9">
    <property type="entry name" value="CYTOCHROME C OXIDASE SUBUNIT 2"/>
    <property type="match status" value="1"/>
</dbReference>
<keyword evidence="11" id="KW-0479">Metal-binding</keyword>
<evidence type="ECO:0000259" key="16">
    <source>
        <dbReference type="PROSITE" id="PS50999"/>
    </source>
</evidence>
<proteinExistence type="inferred from homology"/>
<evidence type="ECO:0000256" key="9">
    <source>
        <dbReference type="ARBA" id="ARBA00023136"/>
    </source>
</evidence>
<dbReference type="InterPro" id="IPR002429">
    <property type="entry name" value="CcO_II-like_C"/>
</dbReference>
<dbReference type="PANTHER" id="PTHR22888">
    <property type="entry name" value="CYTOCHROME C OXIDASE, SUBUNIT II"/>
    <property type="match status" value="1"/>
</dbReference>
<evidence type="ECO:0000256" key="5">
    <source>
        <dbReference type="ARBA" id="ARBA00022692"/>
    </source>
</evidence>
<comment type="function">
    <text evidence="11">Subunits I and II form the functional core of the enzyme complex. Electrons originating in cytochrome c are transferred via heme a and Cu(A) to the binuclear center formed by heme a3 and Cu(B).</text>
</comment>
<evidence type="ECO:0000259" key="15">
    <source>
        <dbReference type="PROSITE" id="PS50857"/>
    </source>
</evidence>
<keyword evidence="14" id="KW-0732">Signal</keyword>
<keyword evidence="7 10" id="KW-0249">Electron transport</keyword>
<evidence type="ECO:0000256" key="10">
    <source>
        <dbReference type="RuleBase" id="RU000456"/>
    </source>
</evidence>